<proteinExistence type="predicted"/>
<feature type="transmembrane region" description="Helical" evidence="1">
    <location>
        <begin position="90"/>
        <end position="108"/>
    </location>
</feature>
<evidence type="ECO:0000259" key="2">
    <source>
        <dbReference type="Pfam" id="PF04892"/>
    </source>
</evidence>
<dbReference type="Pfam" id="PF04892">
    <property type="entry name" value="VanZ"/>
    <property type="match status" value="1"/>
</dbReference>
<organism evidence="3 4">
    <name type="scientific">Paenibacillus methanolicus</name>
    <dbReference type="NCBI Taxonomy" id="582686"/>
    <lineage>
        <taxon>Bacteria</taxon>
        <taxon>Bacillati</taxon>
        <taxon>Bacillota</taxon>
        <taxon>Bacilli</taxon>
        <taxon>Bacillales</taxon>
        <taxon>Paenibacillaceae</taxon>
        <taxon>Paenibacillus</taxon>
    </lineage>
</organism>
<reference evidence="3 4" key="1">
    <citation type="submission" date="2019-07" db="EMBL/GenBank/DDBJ databases">
        <title>Genomic Encyclopedia of Type Strains, Phase III (KMG-III): the genomes of soil and plant-associated and newly described type strains.</title>
        <authorList>
            <person name="Whitman W."/>
        </authorList>
    </citation>
    <scope>NUCLEOTIDE SEQUENCE [LARGE SCALE GENOMIC DNA]</scope>
    <source>
        <strain evidence="3 4">BL24</strain>
    </source>
</reference>
<dbReference type="AlphaFoldDB" id="A0A5S5CJP6"/>
<feature type="transmembrane region" description="Helical" evidence="1">
    <location>
        <begin position="12"/>
        <end position="30"/>
    </location>
</feature>
<dbReference type="InterPro" id="IPR053150">
    <property type="entry name" value="Teicoplanin_resist-assoc"/>
</dbReference>
<dbReference type="PANTHER" id="PTHR36834:SF2">
    <property type="entry name" value="MEMBRANE PROTEIN"/>
    <property type="match status" value="1"/>
</dbReference>
<feature type="transmembrane region" description="Helical" evidence="1">
    <location>
        <begin position="120"/>
        <end position="138"/>
    </location>
</feature>
<feature type="domain" description="VanZ-like" evidence="2">
    <location>
        <begin position="45"/>
        <end position="165"/>
    </location>
</feature>
<comment type="caution">
    <text evidence="3">The sequence shown here is derived from an EMBL/GenBank/DDBJ whole genome shotgun (WGS) entry which is preliminary data.</text>
</comment>
<dbReference type="Proteomes" id="UP000323257">
    <property type="component" value="Unassembled WGS sequence"/>
</dbReference>
<dbReference type="PANTHER" id="PTHR36834">
    <property type="entry name" value="MEMBRANE PROTEIN-RELATED"/>
    <property type="match status" value="1"/>
</dbReference>
<accession>A0A5S5CJP6</accession>
<protein>
    <submittedName>
        <fullName evidence="3">VanZ like protein</fullName>
    </submittedName>
</protein>
<evidence type="ECO:0000313" key="4">
    <source>
        <dbReference type="Proteomes" id="UP000323257"/>
    </source>
</evidence>
<dbReference type="EMBL" id="VNHS01000001">
    <property type="protein sequence ID" value="TYP79127.1"/>
    <property type="molecule type" value="Genomic_DNA"/>
</dbReference>
<feature type="transmembrane region" description="Helical" evidence="1">
    <location>
        <begin position="150"/>
        <end position="168"/>
    </location>
</feature>
<dbReference type="OrthoDB" id="4822551at2"/>
<gene>
    <name evidence="3" type="ORF">BCM02_101243</name>
</gene>
<feature type="transmembrane region" description="Helical" evidence="1">
    <location>
        <begin position="39"/>
        <end position="60"/>
    </location>
</feature>
<dbReference type="RefSeq" id="WP_148927229.1">
    <property type="nucleotide sequence ID" value="NZ_VNHS01000001.1"/>
</dbReference>
<name>A0A5S5CJP6_9BACL</name>
<evidence type="ECO:0000256" key="1">
    <source>
        <dbReference type="SAM" id="Phobius"/>
    </source>
</evidence>
<sequence>MSISFTIQSWLVLLPVAIVLCSIAAARTFIAKRYSFRQFALLAAFTVYATGVLHFVVFPIEVNIGEFANKTPWYRTIQWIPILTMDAKTFLLNVVLFVPFGLGLPLLCSSYKRMRHAAKASIYASIAFEMIQLAIRIVAGNGRMTDMNDLIANTLGGVLGYIVYRKLIAMKPIERLLSGYRLSSRDA</sequence>
<dbReference type="InterPro" id="IPR006976">
    <property type="entry name" value="VanZ-like"/>
</dbReference>
<keyword evidence="1" id="KW-0472">Membrane</keyword>
<keyword evidence="1" id="KW-0812">Transmembrane</keyword>
<evidence type="ECO:0000313" key="3">
    <source>
        <dbReference type="EMBL" id="TYP79127.1"/>
    </source>
</evidence>
<keyword evidence="1" id="KW-1133">Transmembrane helix</keyword>
<keyword evidence="4" id="KW-1185">Reference proteome</keyword>